<proteinExistence type="predicted"/>
<organism evidence="2 3">
    <name type="scientific">Papaver nudicaule</name>
    <name type="common">Iceland poppy</name>
    <dbReference type="NCBI Taxonomy" id="74823"/>
    <lineage>
        <taxon>Eukaryota</taxon>
        <taxon>Viridiplantae</taxon>
        <taxon>Streptophyta</taxon>
        <taxon>Embryophyta</taxon>
        <taxon>Tracheophyta</taxon>
        <taxon>Spermatophyta</taxon>
        <taxon>Magnoliopsida</taxon>
        <taxon>Ranunculales</taxon>
        <taxon>Papaveraceae</taxon>
        <taxon>Papaveroideae</taxon>
        <taxon>Papaver</taxon>
    </lineage>
</organism>
<feature type="non-terminal residue" evidence="2">
    <location>
        <position position="1"/>
    </location>
</feature>
<evidence type="ECO:0000256" key="1">
    <source>
        <dbReference type="SAM" id="MobiDB-lite"/>
    </source>
</evidence>
<dbReference type="Gene3D" id="1.25.40.1010">
    <property type="match status" value="1"/>
</dbReference>
<feature type="compositionally biased region" description="Basic and acidic residues" evidence="1">
    <location>
        <begin position="1"/>
        <end position="11"/>
    </location>
</feature>
<reference evidence="2" key="1">
    <citation type="submission" date="2022-03" db="EMBL/GenBank/DDBJ databases">
        <title>A functionally conserved STORR gene fusion in Papaver species that diverged 16.8 million years ago.</title>
        <authorList>
            <person name="Catania T."/>
        </authorList>
    </citation>
    <scope>NUCLEOTIDE SEQUENCE</scope>
    <source>
        <strain evidence="2">S-191538</strain>
    </source>
</reference>
<accession>A0AA41RU50</accession>
<evidence type="ECO:0000313" key="3">
    <source>
        <dbReference type="Proteomes" id="UP001177140"/>
    </source>
</evidence>
<feature type="region of interest" description="Disordered" evidence="1">
    <location>
        <begin position="1"/>
        <end position="29"/>
    </location>
</feature>
<comment type="caution">
    <text evidence="2">The sequence shown here is derived from an EMBL/GenBank/DDBJ whole genome shotgun (WGS) entry which is preliminary data.</text>
</comment>
<dbReference type="AlphaFoldDB" id="A0AA41RU50"/>
<dbReference type="InterPro" id="IPR021183">
    <property type="entry name" value="NatA_aux_su"/>
</dbReference>
<evidence type="ECO:0000313" key="2">
    <source>
        <dbReference type="EMBL" id="MCL7022855.1"/>
    </source>
</evidence>
<sequence>EAEKKHKEERASNSGKRQPAKPVSRVPSAAELLKDEKSVLAKAKRYLELLEKASPESLETHILSFELNMRRKKLNRAHKVMHA</sequence>
<gene>
    <name evidence="2" type="ORF">MKW94_010967</name>
</gene>
<dbReference type="Pfam" id="PF12569">
    <property type="entry name" value="NatA_aux_su"/>
    <property type="match status" value="1"/>
</dbReference>
<name>A0AA41RU50_PAPNU</name>
<dbReference type="Proteomes" id="UP001177140">
    <property type="component" value="Unassembled WGS sequence"/>
</dbReference>
<dbReference type="EMBL" id="JAJJMA010015782">
    <property type="protein sequence ID" value="MCL7022855.1"/>
    <property type="molecule type" value="Genomic_DNA"/>
</dbReference>
<keyword evidence="3" id="KW-1185">Reference proteome</keyword>
<protein>
    <submittedName>
        <fullName evidence="2">Uncharacterized protein</fullName>
    </submittedName>
</protein>